<comment type="caution">
    <text evidence="2">The sequence shown here is derived from an EMBL/GenBank/DDBJ whole genome shotgun (WGS) entry which is preliminary data.</text>
</comment>
<dbReference type="Proteomes" id="UP000624325">
    <property type="component" value="Unassembled WGS sequence"/>
</dbReference>
<dbReference type="SMART" id="SM00530">
    <property type="entry name" value="HTH_XRE"/>
    <property type="match status" value="1"/>
</dbReference>
<organism evidence="2 3">
    <name type="scientific">Asanoa iriomotensis</name>
    <dbReference type="NCBI Taxonomy" id="234613"/>
    <lineage>
        <taxon>Bacteria</taxon>
        <taxon>Bacillati</taxon>
        <taxon>Actinomycetota</taxon>
        <taxon>Actinomycetes</taxon>
        <taxon>Micromonosporales</taxon>
        <taxon>Micromonosporaceae</taxon>
        <taxon>Asanoa</taxon>
    </lineage>
</organism>
<name>A0ABQ4C3V4_9ACTN</name>
<gene>
    <name evidence="2" type="ORF">Air01nite_35290</name>
</gene>
<dbReference type="Pfam" id="PF13560">
    <property type="entry name" value="HTH_31"/>
    <property type="match status" value="1"/>
</dbReference>
<dbReference type="Pfam" id="PF17765">
    <property type="entry name" value="MLTR_LBD"/>
    <property type="match status" value="1"/>
</dbReference>
<dbReference type="SUPFAM" id="SSF47413">
    <property type="entry name" value="lambda repressor-like DNA-binding domains"/>
    <property type="match status" value="1"/>
</dbReference>
<dbReference type="Gene3D" id="1.10.260.40">
    <property type="entry name" value="lambda repressor-like DNA-binding domains"/>
    <property type="match status" value="1"/>
</dbReference>
<evidence type="ECO:0000259" key="1">
    <source>
        <dbReference type="PROSITE" id="PS50943"/>
    </source>
</evidence>
<dbReference type="PANTHER" id="PTHR35010:SF2">
    <property type="entry name" value="BLL4672 PROTEIN"/>
    <property type="match status" value="1"/>
</dbReference>
<accession>A0ABQ4C3V4</accession>
<dbReference type="EMBL" id="BONC01000023">
    <property type="protein sequence ID" value="GIF57434.1"/>
    <property type="molecule type" value="Genomic_DNA"/>
</dbReference>
<dbReference type="InterPro" id="IPR001387">
    <property type="entry name" value="Cro/C1-type_HTH"/>
</dbReference>
<dbReference type="CDD" id="cd00093">
    <property type="entry name" value="HTH_XRE"/>
    <property type="match status" value="1"/>
</dbReference>
<keyword evidence="3" id="KW-1185">Reference proteome</keyword>
<dbReference type="PROSITE" id="PS50943">
    <property type="entry name" value="HTH_CROC1"/>
    <property type="match status" value="1"/>
</dbReference>
<dbReference type="InterPro" id="IPR041413">
    <property type="entry name" value="MLTR_LBD"/>
</dbReference>
<sequence>MPEAVAGFPGNARPSLWRRPRRTVDLVDNRDEVRDFLTTRRARLTPEQAGLPLFGGRRRVKGLRREEVAMLAGMSTDYYTRLERGNLTGVSNSVLESLAGALRLDEAERTHLFDLADTANTAAGRAPAAASRHTANRTGVRLGVRRILDTIHTPAYVRNGRMDILATNRLGRALFTGAFPEGRAVNLARYLFLDPRSRDFYAEWQTVAADCVAALRTEAGRNPYDRGLIDLVGELSTRSEEFRTWWATHNVKLHHTATKRLHHPVAGELELTGEALHLPGDPGLTIITYTYEPASPTAEAIGFLASWSPRSETATDEQHRTAN</sequence>
<dbReference type="InterPro" id="IPR010982">
    <property type="entry name" value="Lambda_DNA-bd_dom_sf"/>
</dbReference>
<evidence type="ECO:0000313" key="3">
    <source>
        <dbReference type="Proteomes" id="UP000624325"/>
    </source>
</evidence>
<evidence type="ECO:0000313" key="2">
    <source>
        <dbReference type="EMBL" id="GIF57434.1"/>
    </source>
</evidence>
<dbReference type="PANTHER" id="PTHR35010">
    <property type="entry name" value="BLL4672 PROTEIN-RELATED"/>
    <property type="match status" value="1"/>
</dbReference>
<protein>
    <submittedName>
        <fullName evidence="2">Transcriptional regulator</fullName>
    </submittedName>
</protein>
<feature type="domain" description="HTH cro/C1-type" evidence="1">
    <location>
        <begin position="58"/>
        <end position="109"/>
    </location>
</feature>
<proteinExistence type="predicted"/>
<dbReference type="Gene3D" id="3.30.450.180">
    <property type="match status" value="1"/>
</dbReference>
<reference evidence="2 3" key="1">
    <citation type="submission" date="2021-01" db="EMBL/GenBank/DDBJ databases">
        <title>Whole genome shotgun sequence of Asanoa iriomotensis NBRC 100142.</title>
        <authorList>
            <person name="Komaki H."/>
            <person name="Tamura T."/>
        </authorList>
    </citation>
    <scope>NUCLEOTIDE SEQUENCE [LARGE SCALE GENOMIC DNA]</scope>
    <source>
        <strain evidence="2 3">NBRC 100142</strain>
    </source>
</reference>